<dbReference type="OrthoDB" id="124691at2157"/>
<feature type="compositionally biased region" description="Polar residues" evidence="1">
    <location>
        <begin position="477"/>
        <end position="499"/>
    </location>
</feature>
<dbReference type="Proteomes" id="UP000198775">
    <property type="component" value="Unassembled WGS sequence"/>
</dbReference>
<proteinExistence type="predicted"/>
<feature type="region of interest" description="Disordered" evidence="1">
    <location>
        <begin position="527"/>
        <end position="575"/>
    </location>
</feature>
<evidence type="ECO:0000256" key="2">
    <source>
        <dbReference type="SAM" id="Phobius"/>
    </source>
</evidence>
<keyword evidence="2" id="KW-0472">Membrane</keyword>
<name>A0A1H8FM64_9EURY</name>
<protein>
    <submittedName>
        <fullName evidence="3">Uncharacterized protein</fullName>
    </submittedName>
</protein>
<keyword evidence="2" id="KW-0812">Transmembrane</keyword>
<evidence type="ECO:0000256" key="1">
    <source>
        <dbReference type="SAM" id="MobiDB-lite"/>
    </source>
</evidence>
<organism evidence="3 4">
    <name type="scientific">Halorientalis persicus</name>
    <dbReference type="NCBI Taxonomy" id="1367881"/>
    <lineage>
        <taxon>Archaea</taxon>
        <taxon>Methanobacteriati</taxon>
        <taxon>Methanobacteriota</taxon>
        <taxon>Stenosarchaea group</taxon>
        <taxon>Halobacteria</taxon>
        <taxon>Halobacteriales</taxon>
        <taxon>Haloarculaceae</taxon>
        <taxon>Halorientalis</taxon>
    </lineage>
</organism>
<dbReference type="RefSeq" id="WP_092657728.1">
    <property type="nucleotide sequence ID" value="NZ_FOCX01000002.1"/>
</dbReference>
<evidence type="ECO:0000313" key="4">
    <source>
        <dbReference type="Proteomes" id="UP000198775"/>
    </source>
</evidence>
<reference evidence="4" key="1">
    <citation type="submission" date="2016-10" db="EMBL/GenBank/DDBJ databases">
        <authorList>
            <person name="Varghese N."/>
            <person name="Submissions S."/>
        </authorList>
    </citation>
    <scope>NUCLEOTIDE SEQUENCE [LARGE SCALE GENOMIC DNA]</scope>
    <source>
        <strain evidence="4">IBRC-M 10043</strain>
    </source>
</reference>
<feature type="region of interest" description="Disordered" evidence="1">
    <location>
        <begin position="600"/>
        <end position="629"/>
    </location>
</feature>
<feature type="region of interest" description="Disordered" evidence="1">
    <location>
        <begin position="980"/>
        <end position="1008"/>
    </location>
</feature>
<accession>A0A1H8FM64</accession>
<feature type="region of interest" description="Disordered" evidence="1">
    <location>
        <begin position="450"/>
        <end position="506"/>
    </location>
</feature>
<dbReference type="Pfam" id="PF23957">
    <property type="entry name" value="DUF7286"/>
    <property type="match status" value="2"/>
</dbReference>
<keyword evidence="2" id="KW-1133">Transmembrane helix</keyword>
<gene>
    <name evidence="3" type="ORF">SAMN05216388_1002322</name>
</gene>
<feature type="region of interest" description="Disordered" evidence="1">
    <location>
        <begin position="1309"/>
        <end position="1331"/>
    </location>
</feature>
<dbReference type="InterPro" id="IPR055710">
    <property type="entry name" value="DUF7286"/>
</dbReference>
<feature type="compositionally biased region" description="Low complexity" evidence="1">
    <location>
        <begin position="456"/>
        <end position="467"/>
    </location>
</feature>
<feature type="compositionally biased region" description="Low complexity" evidence="1">
    <location>
        <begin position="542"/>
        <end position="557"/>
    </location>
</feature>
<sequence length="1331" mass="143579">MTRRDHTVSIAEDDRARIPFALIGVIVLISSVAVVGTLQTRPEPQPDTDPSLAMDRAVSTSQTAIKDAVRTAMKDAAAEPLTTTASTPVGNAIDDSGGDTFDDYVKLRVYLETAEALRTSGQRVDTEMRTDLSLPPVEYTEGSIEDAIDRVDLTVGHESGSLDAGKVTAEISGIDVTVRDNGSQVASDTRTVSVTVSSTAFALDEKVTEYENRLNRGFFEANSLMDGFGRKFAARLYPMAYAKAYYERVFGDVPPGTEDIFERINKNKHSEVLANDAIFGIQKQTFDATDPYAARTMKGEWACMGAKVVQDLSSGRASDKISSNVSGISGPLSASTFCSGAKALFGDANGNLPKIPTPGDFVDRRINALFGPSTGVSSEHDIAIDRFAEAAYEDMTGGGMSGDNWLAKPDIIDEVQGKDKMPDIEEELPEDMGDGRIETAIDRTYEVKSWAETTDESSSISIPSVSSPDDDDLSGCSADSTDYSIDSVDSVSASRNDVWNSDADGSRKPVVRFDVDADVTVETSVDFSCSSHDEKNDSNAPFSGSGSDTSSGSVSFDVEIDGKHSTGTGVLRNGVDSDYGSDSNFKAALDKAVSAHIADDGEGSIEGDVNGASGTDLGSSTSASEVEDEVVDAVSLDGSQKTHDLSAPGGLEGSIESDIEDFRGVVKSEVSNASFSRLGMATGKGPFEELKNNVDQRALVHHDRTPTNDYSSARRKAKIEARRIYIQRLYHWIDEINSTRNEARDKADNKITDALGGAMDGLSGGIDVLNKGLGFAQEAMSGDTSLSMANRGTVAETPLTEDITYSVHGSPTYLTKSPLTRATVPAIRPEYANVTEPMDTMHASMAVRNRDLIAYPGLPIIPWPTFWYLSVDAWQVNVQGEYARFAVSANRGDPSTTGGTTYVRQAQPVTIGIAGRGRRAGTVDPITFDSDTLVIIPVPGGTVMPGKGNMGVGDRVDVPGRPSLVRKKCSKTWDYTGPGFRPNRAAGPDKCDDGGNTGSTSLSTDLVPGGGDVAWDGDGLEFEASGFEYSTDEGLEYEGEEAGCDASDLYEELESQPDNPYSSAEDITDEIWESYCRLYKPTYKSQFAEFLGSSDDSVQDSWRTVVPEVDENSLRRTMYYLLDDGDGDFDGTGSVVDRFDIVRFTTAEEANEPHIDDGERPPHKRGGIVTEVETDDTEALARVYDGPWMPGKFFGRPGDLEGKDWQQIVGDLALIDNRTVKSGSKDEMGWGVYDCIGKTFVPKGGYDLSIDYTSGFYLEELKRDLPGSTIQFEISHHDGSSEENIDPDHWVPLGTIGYFRQNPDKLEDRWDDVDGPDDHVVGTDNVCRSTP</sequence>
<keyword evidence="4" id="KW-1185">Reference proteome</keyword>
<dbReference type="EMBL" id="FOCX01000002">
    <property type="protein sequence ID" value="SEN32680.1"/>
    <property type="molecule type" value="Genomic_DNA"/>
</dbReference>
<feature type="transmembrane region" description="Helical" evidence="2">
    <location>
        <begin position="20"/>
        <end position="38"/>
    </location>
</feature>
<evidence type="ECO:0000313" key="3">
    <source>
        <dbReference type="EMBL" id="SEN32680.1"/>
    </source>
</evidence>